<dbReference type="Proteomes" id="UP001500975">
    <property type="component" value="Unassembled WGS sequence"/>
</dbReference>
<sequence>MSFLPTGTVYGVLLNFRAELEALAPQMSQPPYKAAPKAPVLYVKTANTWSPHGCAVTVPAGVPAIEVGATVAMVIGADGDVEGFVPMNDLSIPHASFFRPPVKYKCVDGFLGIGPAMRDAQEVADPAEFRLEVRINGALRQSVDFSQLVRNASQLLADVTEFMTLAHGDVLMLGCDAGRPLARPGDRIEVAAPGFETLSNTLVGEGA</sequence>
<evidence type="ECO:0000313" key="5">
    <source>
        <dbReference type="EMBL" id="GAA4335885.1"/>
    </source>
</evidence>
<keyword evidence="5" id="KW-0378">Hydrolase</keyword>
<keyword evidence="3" id="KW-0479">Metal-binding</keyword>
<dbReference type="Pfam" id="PF01557">
    <property type="entry name" value="FAA_hydrolase"/>
    <property type="match status" value="1"/>
</dbReference>
<dbReference type="Gene3D" id="3.90.850.10">
    <property type="entry name" value="Fumarylacetoacetase-like, C-terminal domain"/>
    <property type="match status" value="1"/>
</dbReference>
<dbReference type="SUPFAM" id="SSF56529">
    <property type="entry name" value="FAH"/>
    <property type="match status" value="1"/>
</dbReference>
<dbReference type="PANTHER" id="PTHR42796">
    <property type="entry name" value="FUMARYLACETOACETATE HYDROLASE DOMAIN-CONTAINING PROTEIN 2A-RELATED"/>
    <property type="match status" value="1"/>
</dbReference>
<dbReference type="EMBL" id="BAABGJ010000010">
    <property type="protein sequence ID" value="GAA4335885.1"/>
    <property type="molecule type" value="Genomic_DNA"/>
</dbReference>
<evidence type="ECO:0000259" key="4">
    <source>
        <dbReference type="Pfam" id="PF01557"/>
    </source>
</evidence>
<comment type="similarity">
    <text evidence="2">Belongs to the FAH family.</text>
</comment>
<dbReference type="PANTHER" id="PTHR42796:SF4">
    <property type="entry name" value="FUMARYLACETOACETATE HYDROLASE DOMAIN-CONTAINING PROTEIN 2A"/>
    <property type="match status" value="1"/>
</dbReference>
<name>A0ABP8H9A3_9BURK</name>
<evidence type="ECO:0000256" key="3">
    <source>
        <dbReference type="ARBA" id="ARBA00022723"/>
    </source>
</evidence>
<evidence type="ECO:0000313" key="6">
    <source>
        <dbReference type="Proteomes" id="UP001500975"/>
    </source>
</evidence>
<proteinExistence type="inferred from homology"/>
<accession>A0ABP8H9A3</accession>
<feature type="domain" description="Fumarylacetoacetase-like C-terminal" evidence="4">
    <location>
        <begin position="8"/>
        <end position="202"/>
    </location>
</feature>
<comment type="cofactor">
    <cofactor evidence="1">
        <name>Mg(2+)</name>
        <dbReference type="ChEBI" id="CHEBI:18420"/>
    </cofactor>
</comment>
<evidence type="ECO:0000256" key="1">
    <source>
        <dbReference type="ARBA" id="ARBA00001946"/>
    </source>
</evidence>
<dbReference type="RefSeq" id="WP_345536631.1">
    <property type="nucleotide sequence ID" value="NZ_BAABGJ010000010.1"/>
</dbReference>
<dbReference type="InterPro" id="IPR051121">
    <property type="entry name" value="FAH"/>
</dbReference>
<dbReference type="InterPro" id="IPR011234">
    <property type="entry name" value="Fumarylacetoacetase-like_C"/>
</dbReference>
<dbReference type="InterPro" id="IPR036663">
    <property type="entry name" value="Fumarylacetoacetase_C_sf"/>
</dbReference>
<organism evidence="5 6">
    <name type="scientific">Variovorax defluvii</name>
    <dbReference type="NCBI Taxonomy" id="913761"/>
    <lineage>
        <taxon>Bacteria</taxon>
        <taxon>Pseudomonadati</taxon>
        <taxon>Pseudomonadota</taxon>
        <taxon>Betaproteobacteria</taxon>
        <taxon>Burkholderiales</taxon>
        <taxon>Comamonadaceae</taxon>
        <taxon>Variovorax</taxon>
    </lineage>
</organism>
<dbReference type="GO" id="GO:0016787">
    <property type="term" value="F:hydrolase activity"/>
    <property type="evidence" value="ECO:0007669"/>
    <property type="project" value="UniProtKB-KW"/>
</dbReference>
<protein>
    <submittedName>
        <fullName evidence="5">Fumarylacetoacetate hydrolase family protein</fullName>
    </submittedName>
</protein>
<reference evidence="6" key="1">
    <citation type="journal article" date="2019" name="Int. J. Syst. Evol. Microbiol.">
        <title>The Global Catalogue of Microorganisms (GCM) 10K type strain sequencing project: providing services to taxonomists for standard genome sequencing and annotation.</title>
        <authorList>
            <consortium name="The Broad Institute Genomics Platform"/>
            <consortium name="The Broad Institute Genome Sequencing Center for Infectious Disease"/>
            <person name="Wu L."/>
            <person name="Ma J."/>
        </authorList>
    </citation>
    <scope>NUCLEOTIDE SEQUENCE [LARGE SCALE GENOMIC DNA]</scope>
    <source>
        <strain evidence="6">JCM 17804</strain>
    </source>
</reference>
<evidence type="ECO:0000256" key="2">
    <source>
        <dbReference type="ARBA" id="ARBA00010211"/>
    </source>
</evidence>
<keyword evidence="6" id="KW-1185">Reference proteome</keyword>
<gene>
    <name evidence="5" type="ORF">GCM10023165_12610</name>
</gene>
<comment type="caution">
    <text evidence="5">The sequence shown here is derived from an EMBL/GenBank/DDBJ whole genome shotgun (WGS) entry which is preliminary data.</text>
</comment>